<dbReference type="RefSeq" id="WP_179490529.1">
    <property type="nucleotide sequence ID" value="NZ_JACCBV010000001.1"/>
</dbReference>
<protein>
    <recommendedName>
        <fullName evidence="3">Peptidase S74 domain-containing protein</fullName>
    </recommendedName>
</protein>
<keyword evidence="2" id="KW-1185">Reference proteome</keyword>
<dbReference type="Proteomes" id="UP000576969">
    <property type="component" value="Unassembled WGS sequence"/>
</dbReference>
<reference evidence="1 2" key="1">
    <citation type="submission" date="2020-07" db="EMBL/GenBank/DDBJ databases">
        <title>Sequencing the genomes of 1000 actinobacteria strains.</title>
        <authorList>
            <person name="Klenk H.-P."/>
        </authorList>
    </citation>
    <scope>NUCLEOTIDE SEQUENCE [LARGE SCALE GENOMIC DNA]</scope>
    <source>
        <strain evidence="1 2">DSM 24662</strain>
    </source>
</reference>
<evidence type="ECO:0008006" key="3">
    <source>
        <dbReference type="Google" id="ProtNLM"/>
    </source>
</evidence>
<evidence type="ECO:0000313" key="1">
    <source>
        <dbReference type="EMBL" id="NYE20508.1"/>
    </source>
</evidence>
<sequence length="269" mass="28471">MPFDPDDPNIGVDAALAGLEVMTGGEAAADLDAWINYVLDEIARRTAAVLGLDRGGTGATTAEGARLNLGLSLPLTVDKLDTYTDPILGANKLPRYNSTGKLACVDPTAPLHTANKQYVDGAVSARLPTTGGTINGSLVVSGGHVFVPSSTPATSDYTVGYINNDGRVSRGASSERYKHDIDREPNLPDVLEVPIARYVMNGDARETPRYGPIAEDLAANPTTEAFVVYDAEGRPDSFDVISYLMAAVGRLHARNAELEARLERLEAAS</sequence>
<comment type="caution">
    <text evidence="1">The sequence shown here is derived from an EMBL/GenBank/DDBJ whole genome shotgun (WGS) entry which is preliminary data.</text>
</comment>
<evidence type="ECO:0000313" key="2">
    <source>
        <dbReference type="Proteomes" id="UP000576969"/>
    </source>
</evidence>
<dbReference type="AlphaFoldDB" id="A0A7Y9GPW9"/>
<name>A0A7Y9GPW9_9MICO</name>
<accession>A0A7Y9GPW9</accession>
<dbReference type="EMBL" id="JACCBV010000001">
    <property type="protein sequence ID" value="NYE20508.1"/>
    <property type="molecule type" value="Genomic_DNA"/>
</dbReference>
<proteinExistence type="predicted"/>
<organism evidence="1 2">
    <name type="scientific">Microbacterium immunditiarum</name>
    <dbReference type="NCBI Taxonomy" id="337480"/>
    <lineage>
        <taxon>Bacteria</taxon>
        <taxon>Bacillati</taxon>
        <taxon>Actinomycetota</taxon>
        <taxon>Actinomycetes</taxon>
        <taxon>Micrococcales</taxon>
        <taxon>Microbacteriaceae</taxon>
        <taxon>Microbacterium</taxon>
    </lineage>
</organism>
<gene>
    <name evidence="1" type="ORF">BJ991_002536</name>
</gene>